<dbReference type="PANTHER" id="PTHR21595:SF0">
    <property type="entry name" value="PATRONIN"/>
    <property type="match status" value="1"/>
</dbReference>
<dbReference type="InterPro" id="IPR011033">
    <property type="entry name" value="PRC_barrel-like_sf"/>
</dbReference>
<keyword evidence="4" id="KW-1185">Reference proteome</keyword>
<feature type="domain" description="CKK" evidence="2">
    <location>
        <begin position="7"/>
        <end position="102"/>
    </location>
</feature>
<dbReference type="InterPro" id="IPR032940">
    <property type="entry name" value="CAMSAP"/>
</dbReference>
<comment type="domain">
    <text evidence="1">The CKK domain binds microtubules.</text>
</comment>
<dbReference type="InterPro" id="IPR014797">
    <property type="entry name" value="CKK_CAMSAP"/>
</dbReference>
<dbReference type="PROSITE" id="PS51508">
    <property type="entry name" value="CKK"/>
    <property type="match status" value="1"/>
</dbReference>
<keyword evidence="1" id="KW-0493">Microtubule</keyword>
<dbReference type="InterPro" id="IPR038209">
    <property type="entry name" value="CKK_dom_sf"/>
</dbReference>
<dbReference type="AlphaFoldDB" id="A0A448WTY8"/>
<dbReference type="Gene3D" id="3.10.20.360">
    <property type="entry name" value="CKK domain"/>
    <property type="match status" value="1"/>
</dbReference>
<dbReference type="PANTHER" id="PTHR21595">
    <property type="entry name" value="PATRONIN"/>
    <property type="match status" value="1"/>
</dbReference>
<dbReference type="GO" id="GO:0007026">
    <property type="term" value="P:negative regulation of microtubule depolymerization"/>
    <property type="evidence" value="ECO:0007669"/>
    <property type="project" value="TreeGrafter"/>
</dbReference>
<comment type="similarity">
    <text evidence="1">Belongs to the CAMSAP1 family.</text>
</comment>
<organism evidence="3 4">
    <name type="scientific">Protopolystoma xenopodis</name>
    <dbReference type="NCBI Taxonomy" id="117903"/>
    <lineage>
        <taxon>Eukaryota</taxon>
        <taxon>Metazoa</taxon>
        <taxon>Spiralia</taxon>
        <taxon>Lophotrochozoa</taxon>
        <taxon>Platyhelminthes</taxon>
        <taxon>Monogenea</taxon>
        <taxon>Polyopisthocotylea</taxon>
        <taxon>Polystomatidea</taxon>
        <taxon>Polystomatidae</taxon>
        <taxon>Protopolystoma</taxon>
    </lineage>
</organism>
<dbReference type="GO" id="GO:0036449">
    <property type="term" value="C:microtubule minus-end"/>
    <property type="evidence" value="ECO:0007669"/>
    <property type="project" value="TreeGrafter"/>
</dbReference>
<comment type="caution">
    <text evidence="3">The sequence shown here is derived from an EMBL/GenBank/DDBJ whole genome shotgun (WGS) entry which is preliminary data.</text>
</comment>
<dbReference type="GO" id="GO:0051011">
    <property type="term" value="F:microtubule minus-end binding"/>
    <property type="evidence" value="ECO:0007669"/>
    <property type="project" value="TreeGrafter"/>
</dbReference>
<proteinExistence type="inferred from homology"/>
<dbReference type="GO" id="GO:0031122">
    <property type="term" value="P:cytoplasmic microtubule organization"/>
    <property type="evidence" value="ECO:0007669"/>
    <property type="project" value="TreeGrafter"/>
</dbReference>
<dbReference type="EMBL" id="CAAALY010045436">
    <property type="protein sequence ID" value="VEL20239.1"/>
    <property type="molecule type" value="Genomic_DNA"/>
</dbReference>
<protein>
    <recommendedName>
        <fullName evidence="2">CKK domain-containing protein</fullName>
    </recommendedName>
</protein>
<evidence type="ECO:0000259" key="2">
    <source>
        <dbReference type="PROSITE" id="PS51508"/>
    </source>
</evidence>
<accession>A0A448WTY8</accession>
<dbReference type="OrthoDB" id="2125658at2759"/>
<evidence type="ECO:0000313" key="3">
    <source>
        <dbReference type="EMBL" id="VEL20239.1"/>
    </source>
</evidence>
<evidence type="ECO:0000313" key="4">
    <source>
        <dbReference type="Proteomes" id="UP000784294"/>
    </source>
</evidence>
<dbReference type="SUPFAM" id="SSF50346">
    <property type="entry name" value="PRC-barrel domain"/>
    <property type="match status" value="1"/>
</dbReference>
<dbReference type="Pfam" id="PF08683">
    <property type="entry name" value="CAMSAP_CKK"/>
    <property type="match status" value="1"/>
</dbReference>
<dbReference type="SMART" id="SM01051">
    <property type="entry name" value="CAMSAP_CKK"/>
    <property type="match status" value="1"/>
</dbReference>
<evidence type="ECO:0000256" key="1">
    <source>
        <dbReference type="PROSITE-ProRule" id="PRU00841"/>
    </source>
</evidence>
<gene>
    <name evidence="3" type="ORF">PXEA_LOCUS13679</name>
</gene>
<dbReference type="GO" id="GO:0005516">
    <property type="term" value="F:calmodulin binding"/>
    <property type="evidence" value="ECO:0007669"/>
    <property type="project" value="InterPro"/>
</dbReference>
<name>A0A448WTY8_9PLAT</name>
<sequence>MLFFGLSHLSASATKGKSNRLAIMNALNFCCLAGRVNEAAKATAQRALNSTEGKHFVILLRGAGSCQYQGLYRYLPELDAMLRLTGGGPRLVNNTMIQRFYK</sequence>
<reference evidence="3" key="1">
    <citation type="submission" date="2018-11" db="EMBL/GenBank/DDBJ databases">
        <authorList>
            <consortium name="Pathogen Informatics"/>
        </authorList>
    </citation>
    <scope>NUCLEOTIDE SEQUENCE</scope>
</reference>
<dbReference type="Proteomes" id="UP000784294">
    <property type="component" value="Unassembled WGS sequence"/>
</dbReference>